<dbReference type="PANTHER" id="PTHR42901">
    <property type="entry name" value="ALCOHOL DEHYDROGENASE"/>
    <property type="match status" value="1"/>
</dbReference>
<dbReference type="Proteomes" id="UP000176288">
    <property type="component" value="Chromosome"/>
</dbReference>
<evidence type="ECO:0000256" key="3">
    <source>
        <dbReference type="RuleBase" id="RU000363"/>
    </source>
</evidence>
<evidence type="ECO:0000256" key="2">
    <source>
        <dbReference type="ARBA" id="ARBA00023002"/>
    </source>
</evidence>
<proteinExistence type="inferred from homology"/>
<protein>
    <submittedName>
        <fullName evidence="4">SDR family oxidoreductase</fullName>
    </submittedName>
</protein>
<dbReference type="Gene3D" id="3.40.50.720">
    <property type="entry name" value="NAD(P)-binding Rossmann-like Domain"/>
    <property type="match status" value="1"/>
</dbReference>
<dbReference type="AlphaFoldDB" id="A0A1D9MM99"/>
<dbReference type="InterPro" id="IPR036291">
    <property type="entry name" value="NAD(P)-bd_dom_sf"/>
</dbReference>
<dbReference type="InterPro" id="IPR002347">
    <property type="entry name" value="SDR_fam"/>
</dbReference>
<evidence type="ECO:0000313" key="5">
    <source>
        <dbReference type="Proteomes" id="UP000176288"/>
    </source>
</evidence>
<dbReference type="FunFam" id="3.40.50.720:FF:000047">
    <property type="entry name" value="NADP-dependent L-serine/L-allo-threonine dehydrogenase"/>
    <property type="match status" value="1"/>
</dbReference>
<evidence type="ECO:0000256" key="1">
    <source>
        <dbReference type="ARBA" id="ARBA00006484"/>
    </source>
</evidence>
<dbReference type="PROSITE" id="PS00061">
    <property type="entry name" value="ADH_SHORT"/>
    <property type="match status" value="1"/>
</dbReference>
<dbReference type="InterPro" id="IPR020904">
    <property type="entry name" value="Sc_DH/Rdtase_CS"/>
</dbReference>
<dbReference type="STRING" id="1912795.BK816_02445"/>
<keyword evidence="2" id="KW-0560">Oxidoreductase</keyword>
<dbReference type="SUPFAM" id="SSF51735">
    <property type="entry name" value="NAD(P)-binding Rossmann-fold domains"/>
    <property type="match status" value="1"/>
</dbReference>
<evidence type="ECO:0000313" key="4">
    <source>
        <dbReference type="EMBL" id="AOZ73427.1"/>
    </source>
</evidence>
<dbReference type="PRINTS" id="PR00081">
    <property type="entry name" value="GDHRDH"/>
</dbReference>
<comment type="similarity">
    <text evidence="1 3">Belongs to the short-chain dehydrogenases/reductases (SDR) family.</text>
</comment>
<dbReference type="EMBL" id="CP017812">
    <property type="protein sequence ID" value="AOZ73427.1"/>
    <property type="molecule type" value="Genomic_DNA"/>
</dbReference>
<organism evidence="4 5">
    <name type="scientific">Boudabousia tangfeifanii</name>
    <dbReference type="NCBI Taxonomy" id="1912795"/>
    <lineage>
        <taxon>Bacteria</taxon>
        <taxon>Bacillati</taxon>
        <taxon>Actinomycetota</taxon>
        <taxon>Actinomycetes</taxon>
        <taxon>Actinomycetales</taxon>
        <taxon>Actinomycetaceae</taxon>
        <taxon>Boudabousia</taxon>
    </lineage>
</organism>
<keyword evidence="5" id="KW-1185">Reference proteome</keyword>
<sequence length="232" mass="24839">MRKAVITGASAGIGEACARALAADGWQVVLAARRLELLERIAAEVDGQALFLDVTDDDSVARFAAEVGDCDLLVNNAGGALGLDSVAEADLADWQWMYDTNVLGTLRVTKAFLPALLERNGLVINIGSIAGRVPYVGGAGYNAAKHGVAAMSRVLRLETADQPLRVCEIDPGRVETEFSVNRFKGDRQRAAKVYEGHLNLQAEDVAEAVRWVASLPKHVNIDSMLIMPADQV</sequence>
<dbReference type="GO" id="GO:0016616">
    <property type="term" value="F:oxidoreductase activity, acting on the CH-OH group of donors, NAD or NADP as acceptor"/>
    <property type="evidence" value="ECO:0007669"/>
    <property type="project" value="UniProtKB-ARBA"/>
</dbReference>
<dbReference type="PANTHER" id="PTHR42901:SF1">
    <property type="entry name" value="ALCOHOL DEHYDROGENASE"/>
    <property type="match status" value="1"/>
</dbReference>
<reference evidence="4 5" key="1">
    <citation type="submission" date="2016-10" db="EMBL/GenBank/DDBJ databases">
        <title>Actinomyces aegypiusis sp. nov., isolated from the Aegypius monachus in Qinghai Tibet Plateau China.</title>
        <authorList>
            <person name="Wang Y."/>
        </authorList>
    </citation>
    <scope>NUCLEOTIDE SEQUENCE [LARGE SCALE GENOMIC DNA]</scope>
    <source>
        <strain evidence="4 5">VUL4_3</strain>
    </source>
</reference>
<accession>A0A1D9MM99</accession>
<dbReference type="OrthoDB" id="9775296at2"/>
<name>A0A1D9MM99_9ACTO</name>
<dbReference type="KEGG" id="avu:BK816_02445"/>
<gene>
    <name evidence="4" type="ORF">BK816_02445</name>
</gene>
<dbReference type="PRINTS" id="PR00080">
    <property type="entry name" value="SDRFAMILY"/>
</dbReference>
<dbReference type="Pfam" id="PF00106">
    <property type="entry name" value="adh_short"/>
    <property type="match status" value="1"/>
</dbReference>